<feature type="domain" description="Zn(2)-C6 fungal-type" evidence="9">
    <location>
        <begin position="251"/>
        <end position="284"/>
    </location>
</feature>
<protein>
    <recommendedName>
        <fullName evidence="9">Zn(2)-C6 fungal-type domain-containing protein</fullName>
    </recommendedName>
</protein>
<dbReference type="SMR" id="Q0C7L1"/>
<dbReference type="SUPFAM" id="SSF57701">
    <property type="entry name" value="Zn2/Cys6 DNA-binding domain"/>
    <property type="match status" value="1"/>
</dbReference>
<dbReference type="SMART" id="SM00075">
    <property type="entry name" value="HYDRO"/>
    <property type="match status" value="1"/>
</dbReference>
<evidence type="ECO:0000256" key="2">
    <source>
        <dbReference type="ARBA" id="ARBA00023015"/>
    </source>
</evidence>
<dbReference type="VEuPathDB" id="FungiDB:ATEG_10323"/>
<dbReference type="InterPro" id="IPR036864">
    <property type="entry name" value="Zn2-C6_fun-type_DNA-bd_sf"/>
</dbReference>
<keyword evidence="4" id="KW-1015">Disulfide bond</keyword>
<accession>Q0C7L1</accession>
<dbReference type="GO" id="GO:0000981">
    <property type="term" value="F:DNA-binding transcription factor activity, RNA polymerase II-specific"/>
    <property type="evidence" value="ECO:0007669"/>
    <property type="project" value="InterPro"/>
</dbReference>
<dbReference type="Proteomes" id="UP000007963">
    <property type="component" value="Unassembled WGS sequence"/>
</dbReference>
<dbReference type="InterPro" id="IPR001138">
    <property type="entry name" value="Zn2Cys6_DnaBD"/>
</dbReference>
<sequence length="900" mass="98682">MKFFAVAALFATAAVAVPGRPISSSFEADTCSSHAMCCKQQVASGSEHLTEHEKAGLLDVLGNVDLGGLLGHKGTGRYSDCESLVQLGGKCDTNAVCCPTGSQTGLVNIGCVGLPIKLLMHNLRLTQKTTIATAIKIMVTIKSVFESSFDRPRTLKQTDGCKLIVSVSAIIIDLSAGTAPETPNAKPVRNRPVVSPECSPRGLHSPLLLFVSFSCLSVYPVSIMDSSASPQESRPSDAADRPHKRRKVAVACDECRTRKVRCDGIQPVCGPCTKRADQGVRCVYTGEPEKKRAVRNLCQGTPGSSSTCTHRATRPARGEDGVNAMMGAVEEERLTQGFFGSSSAASFMRQIKTAVDKRVPSPYRRTSDSVLGIEPPSSLMSTRTPKPSGVPNYVLPPRKTADSLMEVYWNFVFPLYPLVDSTLLRAEYSRIWMGEPLQSDENMLMCTFNVIFALACQLADFIPPEEREASADAFFSRAKDLLHFNLWNTGSAGLIQCLLLMAQYLQSTDSAHQCWIVTGLAIRNAQSLGLHLPQTIARLQSPQEQQLARKIWHGCVLMDRVISMTFGRPAMISKASCGSVPLPATIDEEYIPAASGVEATQPADRPSLMAFYAKSLELYEILNDILLSLYKPVPEESPEDIYDFYFNKESSEGEHTIFQLDRALTKWTKSLPPHLRGSYYAGGSGNLVFYRQSVVLRARFLHVRMLLFRPILSKYCTARDIGDTDPLISIHDSFPQRVALQCSIICVKVAQEVVELIYTNIPADGTSGPLPAWWYNILYVYTAATVIIAGRLCPAILEEVTESALTRSWNSALEILRKYQSYSTSARRCVAALEILYERVVSEGPQQNEQPTSNQPAGVAPSNTNDMSLGEGMNAILLDGFDLPDFQDMSWLNSVPSNLY</sequence>
<dbReference type="Pfam" id="PF04082">
    <property type="entry name" value="Fungal_trans"/>
    <property type="match status" value="1"/>
</dbReference>
<dbReference type="InterPro" id="IPR001338">
    <property type="entry name" value="Class_I_Hydrophobin"/>
</dbReference>
<dbReference type="Pfam" id="PF00172">
    <property type="entry name" value="Zn_clus"/>
    <property type="match status" value="1"/>
</dbReference>
<evidence type="ECO:0000256" key="7">
    <source>
        <dbReference type="SAM" id="MobiDB-lite"/>
    </source>
</evidence>
<dbReference type="GO" id="GO:0005634">
    <property type="term" value="C:nucleus"/>
    <property type="evidence" value="ECO:0007669"/>
    <property type="project" value="TreeGrafter"/>
</dbReference>
<dbReference type="HOGENOM" id="CLU_008511_1_1_1"/>
<dbReference type="PROSITE" id="PS50048">
    <property type="entry name" value="ZN2_CY6_FUNGAL_2"/>
    <property type="match status" value="1"/>
</dbReference>
<dbReference type="SMART" id="SM00906">
    <property type="entry name" value="Fungal_trans"/>
    <property type="match status" value="1"/>
</dbReference>
<dbReference type="STRING" id="341663.Q0C7L1"/>
<keyword evidence="1" id="KW-0479">Metal-binding</keyword>
<keyword evidence="8" id="KW-0732">Signal</keyword>
<dbReference type="GO" id="GO:0000978">
    <property type="term" value="F:RNA polymerase II cis-regulatory region sequence-specific DNA binding"/>
    <property type="evidence" value="ECO:0007669"/>
    <property type="project" value="TreeGrafter"/>
</dbReference>
<dbReference type="SMART" id="SM00066">
    <property type="entry name" value="GAL4"/>
    <property type="match status" value="1"/>
</dbReference>
<evidence type="ECO:0000256" key="6">
    <source>
        <dbReference type="ARBA" id="ARBA00023242"/>
    </source>
</evidence>
<dbReference type="Gene3D" id="4.10.240.10">
    <property type="entry name" value="Zn(2)-C6 fungal-type DNA-binding domain"/>
    <property type="match status" value="1"/>
</dbReference>
<evidence type="ECO:0000256" key="8">
    <source>
        <dbReference type="SAM" id="SignalP"/>
    </source>
</evidence>
<dbReference type="OrthoDB" id="424974at2759"/>
<evidence type="ECO:0000256" key="3">
    <source>
        <dbReference type="ARBA" id="ARBA00023125"/>
    </source>
</evidence>
<keyword evidence="5" id="KW-0804">Transcription</keyword>
<dbReference type="GO" id="GO:0000435">
    <property type="term" value="P:positive regulation of transcription from RNA polymerase II promoter by galactose"/>
    <property type="evidence" value="ECO:0007669"/>
    <property type="project" value="TreeGrafter"/>
</dbReference>
<dbReference type="InterPro" id="IPR051127">
    <property type="entry name" value="Fungal_SecMet_Regulators"/>
</dbReference>
<feature type="region of interest" description="Disordered" evidence="7">
    <location>
        <begin position="362"/>
        <end position="387"/>
    </location>
</feature>
<dbReference type="Pfam" id="PF01185">
    <property type="entry name" value="Hydrophobin"/>
    <property type="match status" value="1"/>
</dbReference>
<organism evidence="10 11">
    <name type="scientific">Aspergillus terreus (strain NIH 2624 / FGSC A1156)</name>
    <dbReference type="NCBI Taxonomy" id="341663"/>
    <lineage>
        <taxon>Eukaryota</taxon>
        <taxon>Fungi</taxon>
        <taxon>Dikarya</taxon>
        <taxon>Ascomycota</taxon>
        <taxon>Pezizomycotina</taxon>
        <taxon>Eurotiomycetes</taxon>
        <taxon>Eurotiomycetidae</taxon>
        <taxon>Eurotiales</taxon>
        <taxon>Aspergillaceae</taxon>
        <taxon>Aspergillus</taxon>
        <taxon>Aspergillus subgen. Circumdati</taxon>
    </lineage>
</organism>
<dbReference type="CDD" id="cd12148">
    <property type="entry name" value="fungal_TF_MHR"/>
    <property type="match status" value="1"/>
</dbReference>
<dbReference type="InterPro" id="IPR007219">
    <property type="entry name" value="XnlR_reg_dom"/>
</dbReference>
<dbReference type="GO" id="GO:0006351">
    <property type="term" value="P:DNA-templated transcription"/>
    <property type="evidence" value="ECO:0007669"/>
    <property type="project" value="InterPro"/>
</dbReference>
<feature type="chain" id="PRO_5004170016" description="Zn(2)-C6 fungal-type domain-containing protein" evidence="8">
    <location>
        <begin position="17"/>
        <end position="900"/>
    </location>
</feature>
<dbReference type="PANTHER" id="PTHR47424:SF4">
    <property type="entry name" value="ZN(II)2CYS6 TRANSCRIPTION FACTOR (EUROFUNG)"/>
    <property type="match status" value="1"/>
</dbReference>
<evidence type="ECO:0000259" key="9">
    <source>
        <dbReference type="PROSITE" id="PS50048"/>
    </source>
</evidence>
<keyword evidence="3" id="KW-0238">DNA-binding</keyword>
<dbReference type="CDD" id="cd23507">
    <property type="entry name" value="hydrophobin_I"/>
    <property type="match status" value="1"/>
</dbReference>
<dbReference type="RefSeq" id="XP_001218671.1">
    <property type="nucleotide sequence ID" value="XM_001218670.1"/>
</dbReference>
<evidence type="ECO:0000313" key="10">
    <source>
        <dbReference type="EMBL" id="EAU29320.1"/>
    </source>
</evidence>
<dbReference type="OMA" id="LLTVQCF"/>
<feature type="region of interest" description="Disordered" evidence="7">
    <location>
        <begin position="844"/>
        <end position="864"/>
    </location>
</feature>
<gene>
    <name evidence="10" type="ORF">ATEG_10323</name>
</gene>
<dbReference type="GO" id="GO:0009277">
    <property type="term" value="C:fungal-type cell wall"/>
    <property type="evidence" value="ECO:0007669"/>
    <property type="project" value="InterPro"/>
</dbReference>
<proteinExistence type="predicted"/>
<evidence type="ECO:0000256" key="4">
    <source>
        <dbReference type="ARBA" id="ARBA00023157"/>
    </source>
</evidence>
<dbReference type="EMBL" id="CH476610">
    <property type="protein sequence ID" value="EAU29320.1"/>
    <property type="molecule type" value="Genomic_DNA"/>
</dbReference>
<dbReference type="PANTHER" id="PTHR47424">
    <property type="entry name" value="REGULATORY PROTEIN GAL4"/>
    <property type="match status" value="1"/>
</dbReference>
<dbReference type="eggNOG" id="ENOG502RJRW">
    <property type="taxonomic scope" value="Eukaryota"/>
</dbReference>
<feature type="signal peptide" evidence="8">
    <location>
        <begin position="1"/>
        <end position="16"/>
    </location>
</feature>
<reference evidence="11" key="1">
    <citation type="submission" date="2005-09" db="EMBL/GenBank/DDBJ databases">
        <title>Annotation of the Aspergillus terreus NIH2624 genome.</title>
        <authorList>
            <person name="Birren B.W."/>
            <person name="Lander E.S."/>
            <person name="Galagan J.E."/>
            <person name="Nusbaum C."/>
            <person name="Devon K."/>
            <person name="Henn M."/>
            <person name="Ma L.-J."/>
            <person name="Jaffe D.B."/>
            <person name="Butler J."/>
            <person name="Alvarez P."/>
            <person name="Gnerre S."/>
            <person name="Grabherr M."/>
            <person name="Kleber M."/>
            <person name="Mauceli E.W."/>
            <person name="Brockman W."/>
            <person name="Rounsley S."/>
            <person name="Young S.K."/>
            <person name="LaButti K."/>
            <person name="Pushparaj V."/>
            <person name="DeCaprio D."/>
            <person name="Crawford M."/>
            <person name="Koehrsen M."/>
            <person name="Engels R."/>
            <person name="Montgomery P."/>
            <person name="Pearson M."/>
            <person name="Howarth C."/>
            <person name="Larson L."/>
            <person name="Luoma S."/>
            <person name="White J."/>
            <person name="Alvarado L."/>
            <person name="Kodira C.D."/>
            <person name="Zeng Q."/>
            <person name="Oleary S."/>
            <person name="Yandava C."/>
            <person name="Denning D.W."/>
            <person name="Nierman W.C."/>
            <person name="Milne T."/>
            <person name="Madden K."/>
        </authorList>
    </citation>
    <scope>NUCLEOTIDE SEQUENCE [LARGE SCALE GENOMIC DNA]</scope>
    <source>
        <strain evidence="11">NIH 2624 / FGSC A1156</strain>
    </source>
</reference>
<dbReference type="AlphaFoldDB" id="Q0C7L1"/>
<evidence type="ECO:0000313" key="11">
    <source>
        <dbReference type="Proteomes" id="UP000007963"/>
    </source>
</evidence>
<evidence type="ECO:0000256" key="5">
    <source>
        <dbReference type="ARBA" id="ARBA00023163"/>
    </source>
</evidence>
<name>Q0C7L1_ASPTN</name>
<keyword evidence="2" id="KW-0805">Transcription regulation</keyword>
<keyword evidence="6" id="KW-0539">Nucleus</keyword>
<dbReference type="GO" id="GO:0008270">
    <property type="term" value="F:zinc ion binding"/>
    <property type="evidence" value="ECO:0007669"/>
    <property type="project" value="InterPro"/>
</dbReference>
<dbReference type="CDD" id="cd00067">
    <property type="entry name" value="GAL4"/>
    <property type="match status" value="1"/>
</dbReference>
<dbReference type="GeneID" id="4354716"/>
<dbReference type="GO" id="GO:0005199">
    <property type="term" value="F:structural constituent of cell wall"/>
    <property type="evidence" value="ECO:0007669"/>
    <property type="project" value="InterPro"/>
</dbReference>
<evidence type="ECO:0000256" key="1">
    <source>
        <dbReference type="ARBA" id="ARBA00022723"/>
    </source>
</evidence>